<keyword evidence="3" id="KW-1185">Reference proteome</keyword>
<comment type="caution">
    <text evidence="2">The sequence shown here is derived from an EMBL/GenBank/DDBJ whole genome shotgun (WGS) entry which is preliminary data.</text>
</comment>
<feature type="compositionally biased region" description="Low complexity" evidence="1">
    <location>
        <begin position="363"/>
        <end position="372"/>
    </location>
</feature>
<sequence length="628" mass="68850">MDFLRSSKKGRSRFSKALPAPPPLEKQPLSASKQLPSVPPVPPVPSKKVSAMSDKPLPPPQQLDQSLPPLPHLETKALPFMHIPRRPVAKQAPPPPTQSQQQPEPQDDRNSIGSLLSAYSRSSGESLIMSPDGSASQRGSVPTYTSEQDTAREAKINTPNSLSSSGDNEVPHSHYGAQKFTPHKGLPPPPEFQDERAPPPPAKTVQSPAVQSPTGLESPSSPQRPIWRRRSVKSDRNIEVHDLKLAVSHGSTAASHTDNAQPAYSAGPTSSHRQFPPRSTSNLPGRNVRPVRSQDQHPPVQEENMGQEASRLKQKIAHLRGGEEDAHVGTSHSDTALSPTQRLPTPDYEREDVRTPVVDTVVSPISPASSPEPAHDQAGTEPKSAIPRKAVTTHNVHAARSLPQMRVDEPVTNSEAPPTVTRDFAINPDPQAQHPPRSTSNQQRSHMHPPPREYTPYAPPSRAVAQGDMRSASREQRAETAEYRELQAKDLPPADPHASYFPMHGSEPVTPGIIYNAPPLKESMFDCYVKHRTMDRSRNRNYPLTCQTCAKADTEDRFKCQWCYVRMCASCLQIFNSNRRDLRKLMAHLEGNPLSGGSQTRPATAGGVEPAGVRTEEQQRQQLQAQAA</sequence>
<feature type="compositionally biased region" description="Basic and acidic residues" evidence="1">
    <location>
        <begin position="232"/>
        <end position="244"/>
    </location>
</feature>
<feature type="compositionally biased region" description="Polar residues" evidence="1">
    <location>
        <begin position="157"/>
        <end position="167"/>
    </location>
</feature>
<evidence type="ECO:0000256" key="1">
    <source>
        <dbReference type="SAM" id="MobiDB-lite"/>
    </source>
</evidence>
<evidence type="ECO:0000313" key="3">
    <source>
        <dbReference type="Proteomes" id="UP000186583"/>
    </source>
</evidence>
<feature type="compositionally biased region" description="Polar residues" evidence="1">
    <location>
        <begin position="204"/>
        <end position="223"/>
    </location>
</feature>
<feature type="compositionally biased region" description="Polar residues" evidence="1">
    <location>
        <begin position="249"/>
        <end position="284"/>
    </location>
</feature>
<dbReference type="STRING" id="708187.A0A1Q8S007"/>
<dbReference type="Proteomes" id="UP000186583">
    <property type="component" value="Unassembled WGS sequence"/>
</dbReference>
<feature type="compositionally biased region" description="Polar residues" evidence="1">
    <location>
        <begin position="111"/>
        <end position="125"/>
    </location>
</feature>
<accession>A0A1Q8S007</accession>
<feature type="compositionally biased region" description="Polar residues" evidence="1">
    <location>
        <begin position="133"/>
        <end position="148"/>
    </location>
</feature>
<dbReference type="AlphaFoldDB" id="A0A1Q8S007"/>
<protein>
    <submittedName>
        <fullName evidence="2">Uncharacterized protein</fullName>
    </submittedName>
</protein>
<feature type="compositionally biased region" description="Basic and acidic residues" evidence="1">
    <location>
        <begin position="471"/>
        <end position="488"/>
    </location>
</feature>
<feature type="region of interest" description="Disordered" evidence="1">
    <location>
        <begin position="1"/>
        <end position="499"/>
    </location>
</feature>
<gene>
    <name evidence="2" type="ORF">CCHL11_03400</name>
</gene>
<dbReference type="EMBL" id="MPGH01000048">
    <property type="protein sequence ID" value="OLN93922.1"/>
    <property type="molecule type" value="Genomic_DNA"/>
</dbReference>
<organism evidence="2 3">
    <name type="scientific">Colletotrichum chlorophyti</name>
    <dbReference type="NCBI Taxonomy" id="708187"/>
    <lineage>
        <taxon>Eukaryota</taxon>
        <taxon>Fungi</taxon>
        <taxon>Dikarya</taxon>
        <taxon>Ascomycota</taxon>
        <taxon>Pezizomycotina</taxon>
        <taxon>Sordariomycetes</taxon>
        <taxon>Hypocreomycetidae</taxon>
        <taxon>Glomerellales</taxon>
        <taxon>Glomerellaceae</taxon>
        <taxon>Colletotrichum</taxon>
    </lineage>
</organism>
<dbReference type="OrthoDB" id="5425130at2759"/>
<feature type="compositionally biased region" description="Polar residues" evidence="1">
    <location>
        <begin position="330"/>
        <end position="343"/>
    </location>
</feature>
<feature type="region of interest" description="Disordered" evidence="1">
    <location>
        <begin position="591"/>
        <end position="628"/>
    </location>
</feature>
<name>A0A1Q8S007_9PEZI</name>
<proteinExistence type="predicted"/>
<feature type="compositionally biased region" description="Basic residues" evidence="1">
    <location>
        <begin position="1"/>
        <end position="14"/>
    </location>
</feature>
<evidence type="ECO:0000313" key="2">
    <source>
        <dbReference type="EMBL" id="OLN93922.1"/>
    </source>
</evidence>
<reference evidence="2 3" key="1">
    <citation type="submission" date="2016-11" db="EMBL/GenBank/DDBJ databases">
        <title>Draft Genome Assembly of Colletotrichum chlorophyti a pathogen of herbaceous plants.</title>
        <authorList>
            <person name="Gan P."/>
            <person name="Narusaka M."/>
            <person name="Tsushima A."/>
            <person name="Narusaka Y."/>
            <person name="Takano Y."/>
            <person name="Shirasu K."/>
        </authorList>
    </citation>
    <scope>NUCLEOTIDE SEQUENCE [LARGE SCALE GENOMIC DNA]</scope>
    <source>
        <strain evidence="2 3">NTL11</strain>
    </source>
</reference>